<keyword evidence="12" id="KW-1185">Reference proteome</keyword>
<dbReference type="PROSITE" id="PS00065">
    <property type="entry name" value="D_2_HYDROXYACID_DH_1"/>
    <property type="match status" value="1"/>
</dbReference>
<dbReference type="PATRIC" id="fig|1172190.3.peg.1787"/>
<evidence type="ECO:0000313" key="11">
    <source>
        <dbReference type="EMBL" id="EQB35460.1"/>
    </source>
</evidence>
<gene>
    <name evidence="11" type="ORF">M947_09255</name>
</gene>
<dbReference type="InterPro" id="IPR036291">
    <property type="entry name" value="NAD(P)-bd_dom_sf"/>
</dbReference>
<dbReference type="Pfam" id="PF01842">
    <property type="entry name" value="ACT"/>
    <property type="match status" value="1"/>
</dbReference>
<dbReference type="CDD" id="cd04902">
    <property type="entry name" value="ACT_3PGDH-xct"/>
    <property type="match status" value="1"/>
</dbReference>
<dbReference type="InterPro" id="IPR006139">
    <property type="entry name" value="D-isomer_2_OHA_DH_cat_dom"/>
</dbReference>
<dbReference type="Proteomes" id="UP000015520">
    <property type="component" value="Unassembled WGS sequence"/>
</dbReference>
<comment type="similarity">
    <text evidence="3 9">Belongs to the D-isomer specific 2-hydroxyacid dehydrogenase family.</text>
</comment>
<dbReference type="SUPFAM" id="SSF52283">
    <property type="entry name" value="Formate/glycerate dehydrogenase catalytic domain-like"/>
    <property type="match status" value="1"/>
</dbReference>
<dbReference type="EC" id="1.1.1.95" evidence="9"/>
<comment type="pathway">
    <text evidence="2 9">Amino-acid biosynthesis; L-serine biosynthesis; L-serine from 3-phospho-D-glycerate: step 1/3.</text>
</comment>
<dbReference type="SUPFAM" id="SSF143548">
    <property type="entry name" value="Serine metabolism enzymes domain"/>
    <property type="match status" value="1"/>
</dbReference>
<keyword evidence="6 9" id="KW-0520">NAD</keyword>
<dbReference type="Pfam" id="PF00389">
    <property type="entry name" value="2-Hacid_dh"/>
    <property type="match status" value="1"/>
</dbReference>
<dbReference type="FunFam" id="3.40.50.720:FF:000021">
    <property type="entry name" value="D-3-phosphoglycerate dehydrogenase"/>
    <property type="match status" value="1"/>
</dbReference>
<dbReference type="GO" id="GO:0006564">
    <property type="term" value="P:L-serine biosynthetic process"/>
    <property type="evidence" value="ECO:0007669"/>
    <property type="project" value="UniProtKB-UniRule"/>
</dbReference>
<proteinExistence type="inferred from homology"/>
<dbReference type="Pfam" id="PF02826">
    <property type="entry name" value="2-Hacid_dh_C"/>
    <property type="match status" value="1"/>
</dbReference>
<dbReference type="NCBIfam" id="TIGR01327">
    <property type="entry name" value="PGDH"/>
    <property type="match status" value="1"/>
</dbReference>
<evidence type="ECO:0000256" key="6">
    <source>
        <dbReference type="ARBA" id="ARBA00023027"/>
    </source>
</evidence>
<dbReference type="SUPFAM" id="SSF51735">
    <property type="entry name" value="NAD(P)-binding Rossmann-fold domains"/>
    <property type="match status" value="1"/>
</dbReference>
<dbReference type="EMBL" id="AUPZ01000013">
    <property type="protein sequence ID" value="EQB35460.1"/>
    <property type="molecule type" value="Genomic_DNA"/>
</dbReference>
<dbReference type="Gene3D" id="3.30.1330.90">
    <property type="entry name" value="D-3-phosphoglycerate dehydrogenase, domain 3"/>
    <property type="match status" value="1"/>
</dbReference>
<dbReference type="PANTHER" id="PTHR42938:SF47">
    <property type="entry name" value="HYDROXYPYRUVATE REDUCTASE"/>
    <property type="match status" value="1"/>
</dbReference>
<accession>T0J346</accession>
<dbReference type="InterPro" id="IPR006140">
    <property type="entry name" value="D-isomer_DH_NAD-bd"/>
</dbReference>
<comment type="catalytic activity">
    <reaction evidence="7">
        <text>(R)-2-hydroxyglutarate + NAD(+) = 2-oxoglutarate + NADH + H(+)</text>
        <dbReference type="Rhea" id="RHEA:49612"/>
        <dbReference type="ChEBI" id="CHEBI:15378"/>
        <dbReference type="ChEBI" id="CHEBI:15801"/>
        <dbReference type="ChEBI" id="CHEBI:16810"/>
        <dbReference type="ChEBI" id="CHEBI:57540"/>
        <dbReference type="ChEBI" id="CHEBI:57945"/>
        <dbReference type="EC" id="1.1.1.399"/>
    </reaction>
</comment>
<dbReference type="InterPro" id="IPR045626">
    <property type="entry name" value="PGDH_ASB_dom"/>
</dbReference>
<evidence type="ECO:0000256" key="3">
    <source>
        <dbReference type="ARBA" id="ARBA00005854"/>
    </source>
</evidence>
<dbReference type="CDD" id="cd12173">
    <property type="entry name" value="PGDH_4"/>
    <property type="match status" value="1"/>
</dbReference>
<dbReference type="OrthoDB" id="9793626at2"/>
<comment type="catalytic activity">
    <reaction evidence="8 9">
        <text>(2R)-3-phosphoglycerate + NAD(+) = 3-phosphooxypyruvate + NADH + H(+)</text>
        <dbReference type="Rhea" id="RHEA:12641"/>
        <dbReference type="ChEBI" id="CHEBI:15378"/>
        <dbReference type="ChEBI" id="CHEBI:18110"/>
        <dbReference type="ChEBI" id="CHEBI:57540"/>
        <dbReference type="ChEBI" id="CHEBI:57945"/>
        <dbReference type="ChEBI" id="CHEBI:58272"/>
        <dbReference type="EC" id="1.1.1.95"/>
    </reaction>
</comment>
<protein>
    <recommendedName>
        <fullName evidence="4 9">D-3-phosphoglycerate dehydrogenase</fullName>
        <ecNumber evidence="9">1.1.1.95</ecNumber>
    </recommendedName>
</protein>
<keyword evidence="5 9" id="KW-0560">Oxidoreductase</keyword>
<dbReference type="PROSITE" id="PS51671">
    <property type="entry name" value="ACT"/>
    <property type="match status" value="1"/>
</dbReference>
<keyword evidence="9" id="KW-0028">Amino-acid biosynthesis</keyword>
<dbReference type="Pfam" id="PF19304">
    <property type="entry name" value="PGDH_inter"/>
    <property type="match status" value="1"/>
</dbReference>
<keyword evidence="9" id="KW-0718">Serine biosynthesis</keyword>
<evidence type="ECO:0000256" key="7">
    <source>
        <dbReference type="ARBA" id="ARBA00048126"/>
    </source>
</evidence>
<dbReference type="PANTHER" id="PTHR42938">
    <property type="entry name" value="FORMATE DEHYDROGENASE 1"/>
    <property type="match status" value="1"/>
</dbReference>
<evidence type="ECO:0000259" key="10">
    <source>
        <dbReference type="PROSITE" id="PS51671"/>
    </source>
</evidence>
<dbReference type="RefSeq" id="WP_021288099.1">
    <property type="nucleotide sequence ID" value="NZ_AUPZ01000013.1"/>
</dbReference>
<evidence type="ECO:0000256" key="1">
    <source>
        <dbReference type="ARBA" id="ARBA00003800"/>
    </source>
</evidence>
<evidence type="ECO:0000256" key="9">
    <source>
        <dbReference type="RuleBase" id="RU363003"/>
    </source>
</evidence>
<dbReference type="Gene3D" id="3.40.50.720">
    <property type="entry name" value="NAD(P)-binding Rossmann-like Domain"/>
    <property type="match status" value="2"/>
</dbReference>
<evidence type="ECO:0000256" key="4">
    <source>
        <dbReference type="ARBA" id="ARBA00021582"/>
    </source>
</evidence>
<dbReference type="AlphaFoldDB" id="T0J346"/>
<comment type="caution">
    <text evidence="11">The sequence shown here is derived from an EMBL/GenBank/DDBJ whole genome shotgun (WGS) entry which is preliminary data.</text>
</comment>
<dbReference type="GO" id="GO:0004617">
    <property type="term" value="F:phosphoglycerate dehydrogenase activity"/>
    <property type="evidence" value="ECO:0007669"/>
    <property type="project" value="UniProtKB-UniRule"/>
</dbReference>
<name>T0J346_9BACT</name>
<organism evidence="11 12">
    <name type="scientific">Sulfurimonas hongkongensis</name>
    <dbReference type="NCBI Taxonomy" id="1172190"/>
    <lineage>
        <taxon>Bacteria</taxon>
        <taxon>Pseudomonadati</taxon>
        <taxon>Campylobacterota</taxon>
        <taxon>Epsilonproteobacteria</taxon>
        <taxon>Campylobacterales</taxon>
        <taxon>Sulfurimonadaceae</taxon>
        <taxon>Sulfurimonas</taxon>
    </lineage>
</organism>
<sequence>MPSLKKYTIVVCDHIHEAGLEMLKNDENINFIMAADEDKVKLLDIISDADVAITRSSTDVDATFIAAAKNMKAIVRAGVGVDNVDIEGCSKEGIIVMNVPTANTIAAVELTMTHMLSCMRMFPYSHDHLKNQRIWKREKWYGYEMKGKKLGVIGFGNIGSRVAKRAQSFEMDIIAYDPYIRPSKVTDLDMTYTKNFEDILACDIITIHTPKNKETLNMIDEPEIAKMKDGVVLVNCARGGLYNEEALYNNLKSKKIRFAGIDVFNKEPAIDHPLLELDNIIVSPHLGANTYESQYNIGTQAAQNAIEAAKGISFAHAMNLPIDESKIPPFVKPFLEMGQKIGFLASQINQSQIVAIKVSGQGEIAKYVESLSTFVAVGAMSESSSDTINYVNAEFVAKEKGIKIESEELSDSSVFKSLITVKLTTSEGTTTISATIFDDGVKRIVAIDGFDIEVALKGNMILFKNSDVPGVIGSIGSTLAKNNVNIADFSLARNKDAEALAVILVDDVVDEKTLQELSELDACLSVNYARI</sequence>
<evidence type="ECO:0000256" key="8">
    <source>
        <dbReference type="ARBA" id="ARBA00048731"/>
    </source>
</evidence>
<dbReference type="SUPFAM" id="SSF55021">
    <property type="entry name" value="ACT-like"/>
    <property type="match status" value="1"/>
</dbReference>
<dbReference type="InterPro" id="IPR029752">
    <property type="entry name" value="D-isomer_DH_CS1"/>
</dbReference>
<evidence type="ECO:0000256" key="2">
    <source>
        <dbReference type="ARBA" id="ARBA00005216"/>
    </source>
</evidence>
<dbReference type="InterPro" id="IPR002912">
    <property type="entry name" value="ACT_dom"/>
</dbReference>
<comment type="function">
    <text evidence="1">Catalyzes the reversible oxidation of 3-phospho-D-glycerate to 3-phosphonooxypyruvate, the first step of the phosphorylated L-serine biosynthesis pathway. Also catalyzes the reversible oxidation of 2-hydroxyglutarate to 2-oxoglutarate.</text>
</comment>
<dbReference type="InterPro" id="IPR006236">
    <property type="entry name" value="PGDH"/>
</dbReference>
<feature type="domain" description="ACT" evidence="10">
    <location>
        <begin position="460"/>
        <end position="531"/>
    </location>
</feature>
<reference evidence="11 12" key="1">
    <citation type="submission" date="2013-07" db="EMBL/GenBank/DDBJ databases">
        <title>Sulfurimonas hongkongensis AST-10 Genome Sequencing.</title>
        <authorList>
            <person name="Cai L."/>
            <person name="Zhang T."/>
        </authorList>
    </citation>
    <scope>NUCLEOTIDE SEQUENCE [LARGE SCALE GENOMIC DNA]</scope>
    <source>
        <strain evidence="11 12">AST-10</strain>
    </source>
</reference>
<dbReference type="Gene3D" id="3.30.70.260">
    <property type="match status" value="1"/>
</dbReference>
<evidence type="ECO:0000313" key="12">
    <source>
        <dbReference type="Proteomes" id="UP000015520"/>
    </source>
</evidence>
<dbReference type="UniPathway" id="UPA00135">
    <property type="reaction ID" value="UER00196"/>
</dbReference>
<dbReference type="GO" id="GO:0051287">
    <property type="term" value="F:NAD binding"/>
    <property type="evidence" value="ECO:0007669"/>
    <property type="project" value="UniProtKB-UniRule"/>
</dbReference>
<dbReference type="InterPro" id="IPR029009">
    <property type="entry name" value="ASB_dom_sf"/>
</dbReference>
<dbReference type="InterPro" id="IPR045865">
    <property type="entry name" value="ACT-like_dom_sf"/>
</dbReference>
<dbReference type="STRING" id="1172190.M947_09255"/>
<evidence type="ECO:0000256" key="5">
    <source>
        <dbReference type="ARBA" id="ARBA00023002"/>
    </source>
</evidence>
<dbReference type="eggNOG" id="COG0111">
    <property type="taxonomic scope" value="Bacteria"/>
</dbReference>